<keyword evidence="1" id="KW-0732">Signal</keyword>
<dbReference type="PANTHER" id="PTHR48098">
    <property type="entry name" value="ENTEROCHELIN ESTERASE-RELATED"/>
    <property type="match status" value="1"/>
</dbReference>
<dbReference type="SUPFAM" id="SSF53474">
    <property type="entry name" value="alpha/beta-Hydrolases"/>
    <property type="match status" value="1"/>
</dbReference>
<organism evidence="2 3">
    <name type="scientific">Lacihabitans soyangensis</name>
    <dbReference type="NCBI Taxonomy" id="869394"/>
    <lineage>
        <taxon>Bacteria</taxon>
        <taxon>Pseudomonadati</taxon>
        <taxon>Bacteroidota</taxon>
        <taxon>Cytophagia</taxon>
        <taxon>Cytophagales</taxon>
        <taxon>Leadbetterellaceae</taxon>
        <taxon>Lacihabitans</taxon>
    </lineage>
</organism>
<feature type="signal peptide" evidence="1">
    <location>
        <begin position="1"/>
        <end position="22"/>
    </location>
</feature>
<evidence type="ECO:0000313" key="3">
    <source>
        <dbReference type="Proteomes" id="UP001204144"/>
    </source>
</evidence>
<dbReference type="RefSeq" id="WP_255036418.1">
    <property type="nucleotide sequence ID" value="NZ_RJUF01000012.1"/>
</dbReference>
<evidence type="ECO:0000256" key="1">
    <source>
        <dbReference type="SAM" id="SignalP"/>
    </source>
</evidence>
<dbReference type="InterPro" id="IPR029058">
    <property type="entry name" value="AB_hydrolase_fold"/>
</dbReference>
<dbReference type="EMBL" id="RJUF01000012">
    <property type="protein sequence ID" value="MCP9762647.1"/>
    <property type="molecule type" value="Genomic_DNA"/>
</dbReference>
<name>A0AAE3H0F4_9BACT</name>
<dbReference type="Proteomes" id="UP001204144">
    <property type="component" value="Unassembled WGS sequence"/>
</dbReference>
<accession>A0AAE3H0F4</accession>
<dbReference type="InterPro" id="IPR050583">
    <property type="entry name" value="Mycobacterial_A85_antigen"/>
</dbReference>
<dbReference type="AlphaFoldDB" id="A0AAE3H0F4"/>
<dbReference type="InterPro" id="IPR000801">
    <property type="entry name" value="Esterase-like"/>
</dbReference>
<protein>
    <submittedName>
        <fullName evidence="2">Esterase family protein</fullName>
    </submittedName>
</protein>
<dbReference type="Gene3D" id="3.40.50.1820">
    <property type="entry name" value="alpha/beta hydrolase"/>
    <property type="match status" value="1"/>
</dbReference>
<sequence length="289" mass="32544">MKNSLFLFLAFTSAIIGHGASAAGIDTLEINSQAMNKVLKAVVITPKSYKKSKKNYPVVYLLHGGSGNYKNWTQLTPDKTLVSRLADTYDVIIVTPDGGTSSYYFDSPLLKESQYETFISKELREKVEGNYRTIQAREGRVITGLSMGGHGAVYIATKHPELYCAAGSMSGVLNMDPSTWKVTPDFAKIRIENFKKMIGEREESGPFYPGFNLITMTEQIKAAKLALIIDCGVDDFLIEPNREMHRLLTANGTPHDYTERPGKHEWLYWENALPYHMMFFQKVLQAHKQ</sequence>
<keyword evidence="3" id="KW-1185">Reference proteome</keyword>
<dbReference type="GO" id="GO:0016747">
    <property type="term" value="F:acyltransferase activity, transferring groups other than amino-acyl groups"/>
    <property type="evidence" value="ECO:0007669"/>
    <property type="project" value="TreeGrafter"/>
</dbReference>
<proteinExistence type="predicted"/>
<reference evidence="2 3" key="1">
    <citation type="submission" date="2018-11" db="EMBL/GenBank/DDBJ databases">
        <title>Novel bacteria species description.</title>
        <authorList>
            <person name="Han J.-H."/>
        </authorList>
    </citation>
    <scope>NUCLEOTIDE SEQUENCE [LARGE SCALE GENOMIC DNA]</scope>
    <source>
        <strain evidence="2 3">KCTC23259</strain>
    </source>
</reference>
<dbReference type="PANTHER" id="PTHR48098:SF1">
    <property type="entry name" value="DIACYLGLYCEROL ACYLTRANSFERASE_MYCOLYLTRANSFERASE AG85A"/>
    <property type="match status" value="1"/>
</dbReference>
<evidence type="ECO:0000313" key="2">
    <source>
        <dbReference type="EMBL" id="MCP9762647.1"/>
    </source>
</evidence>
<dbReference type="Pfam" id="PF00756">
    <property type="entry name" value="Esterase"/>
    <property type="match status" value="1"/>
</dbReference>
<gene>
    <name evidence="2" type="ORF">EGI31_06740</name>
</gene>
<comment type="caution">
    <text evidence="2">The sequence shown here is derived from an EMBL/GenBank/DDBJ whole genome shotgun (WGS) entry which is preliminary data.</text>
</comment>
<feature type="chain" id="PRO_5042136176" evidence="1">
    <location>
        <begin position="23"/>
        <end position="289"/>
    </location>
</feature>